<dbReference type="CDD" id="cd00118">
    <property type="entry name" value="LysM"/>
    <property type="match status" value="1"/>
</dbReference>
<feature type="coiled-coil region" evidence="4">
    <location>
        <begin position="797"/>
        <end position="824"/>
    </location>
</feature>
<dbReference type="PROSITE" id="PS00678">
    <property type="entry name" value="WD_REPEATS_1"/>
    <property type="match status" value="1"/>
</dbReference>
<dbReference type="InterPro" id="IPR036779">
    <property type="entry name" value="LysM_dom_sf"/>
</dbReference>
<dbReference type="Gene3D" id="3.10.350.10">
    <property type="entry name" value="LysM domain"/>
    <property type="match status" value="1"/>
</dbReference>
<organism evidence="8 9">
    <name type="scientific">Phytophthora cactorum</name>
    <dbReference type="NCBI Taxonomy" id="29920"/>
    <lineage>
        <taxon>Eukaryota</taxon>
        <taxon>Sar</taxon>
        <taxon>Stramenopiles</taxon>
        <taxon>Oomycota</taxon>
        <taxon>Peronosporomycetes</taxon>
        <taxon>Peronosporales</taxon>
        <taxon>Peronosporaceae</taxon>
        <taxon>Phytophthora</taxon>
    </lineage>
</organism>
<dbReference type="SMART" id="SM00320">
    <property type="entry name" value="WD40"/>
    <property type="match status" value="6"/>
</dbReference>
<dbReference type="SMART" id="SM00257">
    <property type="entry name" value="LysM"/>
    <property type="match status" value="1"/>
</dbReference>
<evidence type="ECO:0000313" key="9">
    <source>
        <dbReference type="Proteomes" id="UP000774804"/>
    </source>
</evidence>
<feature type="compositionally biased region" description="Basic and acidic residues" evidence="5">
    <location>
        <begin position="1285"/>
        <end position="1300"/>
    </location>
</feature>
<dbReference type="PROSITE" id="PS50294">
    <property type="entry name" value="WD_REPEATS_REGION"/>
    <property type="match status" value="1"/>
</dbReference>
<feature type="compositionally biased region" description="Low complexity" evidence="5">
    <location>
        <begin position="206"/>
        <end position="215"/>
    </location>
</feature>
<dbReference type="Proteomes" id="UP000774804">
    <property type="component" value="Unassembled WGS sequence"/>
</dbReference>
<dbReference type="InterPro" id="IPR018392">
    <property type="entry name" value="LysM"/>
</dbReference>
<dbReference type="SUPFAM" id="SSF48452">
    <property type="entry name" value="TPR-like"/>
    <property type="match status" value="1"/>
</dbReference>
<feature type="region of interest" description="Disordered" evidence="5">
    <location>
        <begin position="1285"/>
        <end position="1327"/>
    </location>
</feature>
<dbReference type="InterPro" id="IPR019775">
    <property type="entry name" value="WD40_repeat_CS"/>
</dbReference>
<feature type="region of interest" description="Disordered" evidence="5">
    <location>
        <begin position="194"/>
        <end position="226"/>
    </location>
</feature>
<evidence type="ECO:0000256" key="2">
    <source>
        <dbReference type="ARBA" id="ARBA00022737"/>
    </source>
</evidence>
<dbReference type="EMBL" id="RCMG01000475">
    <property type="protein sequence ID" value="KAG2853552.1"/>
    <property type="molecule type" value="Genomic_DNA"/>
</dbReference>
<accession>A0A8T1C2D8</accession>
<feature type="repeat" description="WD" evidence="3">
    <location>
        <begin position="990"/>
        <end position="1031"/>
    </location>
</feature>
<feature type="repeat" description="WD" evidence="3">
    <location>
        <begin position="1051"/>
        <end position="1090"/>
    </location>
</feature>
<feature type="compositionally biased region" description="Acidic residues" evidence="5">
    <location>
        <begin position="1301"/>
        <end position="1327"/>
    </location>
</feature>
<reference evidence="8" key="1">
    <citation type="submission" date="2018-10" db="EMBL/GenBank/DDBJ databases">
        <title>Effector identification in a new, highly contiguous assembly of the strawberry crown rot pathogen Phytophthora cactorum.</title>
        <authorList>
            <person name="Armitage A.D."/>
            <person name="Nellist C.F."/>
            <person name="Bates H."/>
            <person name="Vickerstaff R.J."/>
            <person name="Harrison R.J."/>
        </authorList>
    </citation>
    <scope>NUCLEOTIDE SEQUENCE</scope>
    <source>
        <strain evidence="7">15-7</strain>
        <strain evidence="8">4032</strain>
    </source>
</reference>
<dbReference type="InterPro" id="IPR036322">
    <property type="entry name" value="WD40_repeat_dom_sf"/>
</dbReference>
<dbReference type="GO" id="GO:1990234">
    <property type="term" value="C:transferase complex"/>
    <property type="evidence" value="ECO:0007669"/>
    <property type="project" value="UniProtKB-ARBA"/>
</dbReference>
<dbReference type="VEuPathDB" id="FungiDB:PC110_g729"/>
<dbReference type="Proteomes" id="UP000735874">
    <property type="component" value="Unassembled WGS sequence"/>
</dbReference>
<dbReference type="PROSITE" id="PS51782">
    <property type="entry name" value="LYSM"/>
    <property type="match status" value="1"/>
</dbReference>
<dbReference type="InterPro" id="IPR011990">
    <property type="entry name" value="TPR-like_helical_dom_sf"/>
</dbReference>
<keyword evidence="1 3" id="KW-0853">WD repeat</keyword>
<dbReference type="Pfam" id="PF00400">
    <property type="entry name" value="WD40"/>
    <property type="match status" value="1"/>
</dbReference>
<keyword evidence="4" id="KW-0175">Coiled coil</keyword>
<evidence type="ECO:0000256" key="3">
    <source>
        <dbReference type="PROSITE-ProRule" id="PRU00221"/>
    </source>
</evidence>
<dbReference type="Gene3D" id="2.130.10.10">
    <property type="entry name" value="YVTN repeat-like/Quinoprotein amine dehydrogenase"/>
    <property type="match status" value="1"/>
</dbReference>
<dbReference type="Pfam" id="PF01476">
    <property type="entry name" value="LysM"/>
    <property type="match status" value="1"/>
</dbReference>
<evidence type="ECO:0000259" key="6">
    <source>
        <dbReference type="PROSITE" id="PS51782"/>
    </source>
</evidence>
<dbReference type="EMBL" id="RCMI01000429">
    <property type="protein sequence ID" value="KAG2911178.1"/>
    <property type="molecule type" value="Genomic_DNA"/>
</dbReference>
<dbReference type="InterPro" id="IPR015943">
    <property type="entry name" value="WD40/YVTN_repeat-like_dom_sf"/>
</dbReference>
<sequence length="1327" mass="149628">MEEGGSSVTGIDTESRARELRRRVANRRRTGADVLSTSLPVHTLSLPQLFYAKHEAHEIRMELIDAQSQHNAVLKYCDQQFVAENNVRQLRKGIGETQLQIRQKTEELDELQRRGDYCEPIKSIFTIAPGNEFKLLDELQAAVNSRSRTVDSQFLSGFMQRYERHHYIEQVSRFILSMHPELEAKVNDIVNQADSSKRENEEGNDQDQQPQPIQQASDVKKFDDLTDEEKVSERRRQFHFRIAAIRDDLKKADYNVQWCKDRQIDLVALIRAAEARILEKQAELERARMFQGPQMDSDVFENGLQRFFTKELVVALEDEIEIDQLYILDTKAEIVKVENYLRADTRRRGTLLKRLKDRQDALEAFENSPEHTVESDSTAAALAKLRGGLLYRAFAAFVANREEAHGIRRKMRTAINRLVNHRLKCAVQRWREVAKYLTRASAGVDAIFGLGSIGLLNAALGRDDLMIEAQKLLHDLRSTENSLQGIRWTTEQQLASKTESTASESNLDLERAREQSKKYFPFLLEGDAKMNLQDCESALRLYNFVFSNDLWMQQMTEAQRVQLQLKIGEATFRLENYEQALTIFNRASIMADRFGLRYEEGSALLRIADTQHVLRSLRVSIENYERALLVFEAVRDTQGELSCYRGLQHVYERLEDREMVEINKYHADDIEFVLAKKLSSAGQKINKLQQRLVGAGAESSCQIFPERVGPVVPRLRRERIQRKFDIREETKLVASLEKLLSEKKTLLAKGEDDLKRALASDSTQVDSAIISGSNARYDLEDFKKKLAKLMGSVKAGQEQIGKDIANAKIRISNAEDEIKGLEEELAVETGPLMRKVLSKEKLRCFRFNATNEALKNVVGTASHGITTCFASAGVNGFLFDFLSGACLAQAVGDPDKNHLGEPTGHQAQILCVYYIGHRIYTGSADASLGVWGVKDETIGGFSCSLTRMLMDFDAAVVSVVADTQWVACGCSDCDVFVFDVESFATIAHVISAHDRTVTTLSIQSSNSTLTTGAADNKIKVWELGKASQYTTRRNVKLLWCLEAERRGDEFLNGHLAPVSCVRRVANEIVSGDTSGRIVIWNLDSDNKLLRICGVYQDVAVTCLQFDATRIVSGASNGQICVVDFATGNLIQTMHGHQDSVLDLQFDRTRLISMSAGGKVQLWFWQTRDGIGADRKKYHILGAGETLRSLSLMYRTSIQKLLQWNSIPDSTKIYLGQKLIVEVDANTSAADELKTLDLSSSVQFGKVSYENLDFVASNQTKSKDVEAQWAAQRLAMLAKEYFPSFDDKDFNDAKEKTSEVAKEEEESDSEDDMVIDSIAEDGDDAEGE</sequence>
<evidence type="ECO:0000256" key="5">
    <source>
        <dbReference type="SAM" id="MobiDB-lite"/>
    </source>
</evidence>
<dbReference type="PROSITE" id="PS50082">
    <property type="entry name" value="WD_REPEATS_2"/>
    <property type="match status" value="2"/>
</dbReference>
<evidence type="ECO:0000313" key="7">
    <source>
        <dbReference type="EMBL" id="KAG2853552.1"/>
    </source>
</evidence>
<evidence type="ECO:0000313" key="8">
    <source>
        <dbReference type="EMBL" id="KAG2911178.1"/>
    </source>
</evidence>
<dbReference type="SUPFAM" id="SSF54106">
    <property type="entry name" value="LysM domain"/>
    <property type="match status" value="1"/>
</dbReference>
<keyword evidence="2" id="KW-0677">Repeat</keyword>
<proteinExistence type="predicted"/>
<gene>
    <name evidence="7" type="ORF">PC113_g14079</name>
    <name evidence="8" type="ORF">PC115_g12649</name>
</gene>
<name>A0A8T1C2D8_9STRA</name>
<protein>
    <recommendedName>
        <fullName evidence="6">LysM domain-containing protein</fullName>
    </recommendedName>
</protein>
<dbReference type="SUPFAM" id="SSF50978">
    <property type="entry name" value="WD40 repeat-like"/>
    <property type="match status" value="1"/>
</dbReference>
<feature type="domain" description="LysM" evidence="6">
    <location>
        <begin position="1176"/>
        <end position="1220"/>
    </location>
</feature>
<comment type="caution">
    <text evidence="8">The sequence shown here is derived from an EMBL/GenBank/DDBJ whole genome shotgun (WGS) entry which is preliminary data.</text>
</comment>
<dbReference type="Gene3D" id="1.25.40.10">
    <property type="entry name" value="Tetratricopeptide repeat domain"/>
    <property type="match status" value="1"/>
</dbReference>
<dbReference type="PANTHER" id="PTHR22847:SF637">
    <property type="entry name" value="WD REPEAT DOMAIN 5B"/>
    <property type="match status" value="1"/>
</dbReference>
<dbReference type="PANTHER" id="PTHR22847">
    <property type="entry name" value="WD40 REPEAT PROTEIN"/>
    <property type="match status" value="1"/>
</dbReference>
<dbReference type="InterPro" id="IPR001680">
    <property type="entry name" value="WD40_rpt"/>
</dbReference>
<evidence type="ECO:0000256" key="1">
    <source>
        <dbReference type="ARBA" id="ARBA00022574"/>
    </source>
</evidence>
<evidence type="ECO:0000256" key="4">
    <source>
        <dbReference type="SAM" id="Coils"/>
    </source>
</evidence>